<gene>
    <name evidence="2" type="ordered locus">AMED_5134</name>
</gene>
<dbReference type="InterPro" id="IPR009045">
    <property type="entry name" value="Zn_M74/Hedgehog-like"/>
</dbReference>
<dbReference type="AlphaFoldDB" id="A0A0H3DBF1"/>
<dbReference type="Proteomes" id="UP000000328">
    <property type="component" value="Chromosome"/>
</dbReference>
<dbReference type="KEGG" id="amd:AMED_5134"/>
<dbReference type="Gene3D" id="3.30.1380.10">
    <property type="match status" value="1"/>
</dbReference>
<dbReference type="eggNOG" id="COG3108">
    <property type="taxonomic scope" value="Bacteria"/>
</dbReference>
<dbReference type="RefSeq" id="WP_013226960.1">
    <property type="nucleotide sequence ID" value="NC_014318.1"/>
</dbReference>
<organism evidence="2 3">
    <name type="scientific">Amycolatopsis mediterranei (strain U-32)</name>
    <dbReference type="NCBI Taxonomy" id="749927"/>
    <lineage>
        <taxon>Bacteria</taxon>
        <taxon>Bacillati</taxon>
        <taxon>Actinomycetota</taxon>
        <taxon>Actinomycetes</taxon>
        <taxon>Pseudonocardiales</taxon>
        <taxon>Pseudonocardiaceae</taxon>
        <taxon>Amycolatopsis</taxon>
    </lineage>
</organism>
<proteinExistence type="predicted"/>
<evidence type="ECO:0000313" key="2">
    <source>
        <dbReference type="EMBL" id="ADJ46899.1"/>
    </source>
</evidence>
<dbReference type="PATRIC" id="fig|749927.5.peg.5310"/>
<feature type="domain" description="Peptidase M15A C-terminal" evidence="1">
    <location>
        <begin position="14"/>
        <end position="54"/>
    </location>
</feature>
<evidence type="ECO:0000259" key="1">
    <source>
        <dbReference type="Pfam" id="PF08291"/>
    </source>
</evidence>
<evidence type="ECO:0000313" key="3">
    <source>
        <dbReference type="Proteomes" id="UP000000328"/>
    </source>
</evidence>
<name>A0A0H3DBF1_AMYMU</name>
<dbReference type="Pfam" id="PF08291">
    <property type="entry name" value="Peptidase_M15_3"/>
    <property type="match status" value="1"/>
</dbReference>
<dbReference type="HOGENOM" id="CLU_3021680_0_0_11"/>
<dbReference type="InterPro" id="IPR013230">
    <property type="entry name" value="Peptidase_M15A_C"/>
</dbReference>
<protein>
    <submittedName>
        <fullName evidence="2">Peptidase M15-related protein</fullName>
    </submittedName>
</protein>
<dbReference type="OrthoDB" id="9810670at2"/>
<accession>A0A0H3DBF1</accession>
<sequence>MPSPGKIGAATVKENVRRLMDELEALRLKAGGRAITISSGFRGIAHNRAAGGASS</sequence>
<reference evidence="2 3" key="1">
    <citation type="journal article" date="2010" name="Cell Res.">
        <title>Complete genome sequence of the rifamycin SV-producing Amycolatopsis mediterranei U32 revealed its genetic characteristics in phylogeny and metabolism.</title>
        <authorList>
            <person name="Zhao W."/>
            <person name="Zhong Y."/>
            <person name="Yuan H."/>
            <person name="Wang J."/>
            <person name="Zheng H."/>
            <person name="Wang Y."/>
            <person name="Cen X."/>
            <person name="Xu F."/>
            <person name="Bai J."/>
            <person name="Han X."/>
            <person name="Lu G."/>
            <person name="Zhu Y."/>
            <person name="Shao Z."/>
            <person name="Yan H."/>
            <person name="Li C."/>
            <person name="Peng N."/>
            <person name="Zhang Z."/>
            <person name="Zhang Y."/>
            <person name="Lin W."/>
            <person name="Fan Y."/>
            <person name="Qin Z."/>
            <person name="Hu Y."/>
            <person name="Zhu B."/>
            <person name="Wang S."/>
            <person name="Ding X."/>
            <person name="Zhao G.P."/>
        </authorList>
    </citation>
    <scope>NUCLEOTIDE SEQUENCE [LARGE SCALE GENOMIC DNA]</scope>
    <source>
        <strain evidence="3">U-32</strain>
    </source>
</reference>
<dbReference type="EMBL" id="CP002000">
    <property type="protein sequence ID" value="ADJ46899.1"/>
    <property type="molecule type" value="Genomic_DNA"/>
</dbReference>
<dbReference type="SUPFAM" id="SSF55166">
    <property type="entry name" value="Hedgehog/DD-peptidase"/>
    <property type="match status" value="1"/>
</dbReference>